<gene>
    <name evidence="2" type="ORF">GS597_00995</name>
</gene>
<reference evidence="2" key="1">
    <citation type="submission" date="2019-12" db="EMBL/GenBank/DDBJ databases">
        <title>High-Quality draft genome sequences of three cyanobacteria isolated from the limestone walls of the Old Cathedral of Coimbra.</title>
        <authorList>
            <person name="Tiago I."/>
            <person name="Soares F."/>
            <person name="Portugal A."/>
        </authorList>
    </citation>
    <scope>NUCLEOTIDE SEQUENCE [LARGE SCALE GENOMIC DNA]</scope>
    <source>
        <strain evidence="2">C</strain>
    </source>
</reference>
<evidence type="ECO:0000313" key="3">
    <source>
        <dbReference type="Proteomes" id="UP000607397"/>
    </source>
</evidence>
<dbReference type="Proteomes" id="UP000607397">
    <property type="component" value="Unassembled WGS sequence"/>
</dbReference>
<dbReference type="Gene3D" id="3.30.70.120">
    <property type="match status" value="1"/>
</dbReference>
<sequence length="114" mass="12473">MVQSSASSSAYIVVLVTAANQSEATQIATALLEAKLAACISIFPVTSHYTWQGQLHCESEYQLVIKTQVHCFGALEAKVRSQHSYEVPEIIGLPLVTGSTPYLDWIFAQLNPDF</sequence>
<dbReference type="PANTHER" id="PTHR23419">
    <property type="entry name" value="DIVALENT CATION TOLERANCE CUTA-RELATED"/>
    <property type="match status" value="1"/>
</dbReference>
<dbReference type="GO" id="GO:0010038">
    <property type="term" value="P:response to metal ion"/>
    <property type="evidence" value="ECO:0007669"/>
    <property type="project" value="InterPro"/>
</dbReference>
<comment type="caution">
    <text evidence="2">The sequence shown here is derived from an EMBL/GenBank/DDBJ whole genome shotgun (WGS) entry which is preliminary data.</text>
</comment>
<proteinExistence type="inferred from homology"/>
<organism evidence="2 3">
    <name type="scientific">Petrachloros mirabilis ULC683</name>
    <dbReference type="NCBI Taxonomy" id="2781853"/>
    <lineage>
        <taxon>Bacteria</taxon>
        <taxon>Bacillati</taxon>
        <taxon>Cyanobacteriota</taxon>
        <taxon>Cyanophyceae</taxon>
        <taxon>Synechococcales</taxon>
        <taxon>Petrachlorosaceae</taxon>
        <taxon>Petrachloros</taxon>
        <taxon>Petrachloros mirabilis</taxon>
    </lineage>
</organism>
<dbReference type="SUPFAM" id="SSF54913">
    <property type="entry name" value="GlnB-like"/>
    <property type="match status" value="1"/>
</dbReference>
<keyword evidence="3" id="KW-1185">Reference proteome</keyword>
<dbReference type="InterPro" id="IPR004323">
    <property type="entry name" value="Ion_tolerance_CutA"/>
</dbReference>
<evidence type="ECO:0000256" key="1">
    <source>
        <dbReference type="ARBA" id="ARBA00010169"/>
    </source>
</evidence>
<protein>
    <submittedName>
        <fullName evidence="2">Divalent cation tolerance protein CutA</fullName>
    </submittedName>
</protein>
<accession>A0A8K2ABU7</accession>
<dbReference type="RefSeq" id="WP_161823600.1">
    <property type="nucleotide sequence ID" value="NZ_WVIC01000002.1"/>
</dbReference>
<dbReference type="InterPro" id="IPR015867">
    <property type="entry name" value="N-reg_PII/ATP_PRibTrfase_C"/>
</dbReference>
<dbReference type="AlphaFoldDB" id="A0A8K2ABU7"/>
<name>A0A8K2ABU7_9CYAN</name>
<dbReference type="EMBL" id="WVIC01000002">
    <property type="protein sequence ID" value="NCJ05115.1"/>
    <property type="molecule type" value="Genomic_DNA"/>
</dbReference>
<dbReference type="InterPro" id="IPR011322">
    <property type="entry name" value="N-reg_PII-like_a/b"/>
</dbReference>
<dbReference type="Pfam" id="PF03091">
    <property type="entry name" value="CutA1"/>
    <property type="match status" value="1"/>
</dbReference>
<evidence type="ECO:0000313" key="2">
    <source>
        <dbReference type="EMBL" id="NCJ05115.1"/>
    </source>
</evidence>
<dbReference type="GO" id="GO:0005507">
    <property type="term" value="F:copper ion binding"/>
    <property type="evidence" value="ECO:0007669"/>
    <property type="project" value="TreeGrafter"/>
</dbReference>
<comment type="similarity">
    <text evidence="1">Belongs to the CutA family.</text>
</comment>
<dbReference type="PANTHER" id="PTHR23419:SF8">
    <property type="entry name" value="FI09726P"/>
    <property type="match status" value="1"/>
</dbReference>